<dbReference type="InterPro" id="IPR056953">
    <property type="entry name" value="CUT_N"/>
</dbReference>
<sequence>MQDVTCFNLSHGTYPRRVRICPIESRTRRQSVAFFSNAEECVAGTWWVRGGPLVQIDRLEHTLRMTLRPNVRRPNWPSLGFLLLASACLLQVSTGDEYEIWNPERPANMPQIAHLEVMCGKTYMRVHLSFNKPFQGLVFSKGQYGNPNCIYIHANTGLTDYTFDIDYQLCGTKPDLHGKFYENTIVVQYDSDLIEVWDEAKRLRCEWFSDYEKTASKPPMIISDLEVVELNFQGDNVDCWMEIQEGKGPWAKPVKNIVSLGSTMTMVIGINDHSGEFDMRVKSCQASGPKGPLIQISDEIGCTLRPKMFSRFRKLRTNDGRSTVVTYAFFHAFKFPDAMVVHMRCKVEICRHGCPEQCQDGVAHSGDFSGNFIDHTEQGYLGQ</sequence>
<dbReference type="InterPro" id="IPR001507">
    <property type="entry name" value="ZP_dom"/>
</dbReference>
<dbReference type="PANTHER" id="PTHR46560">
    <property type="entry name" value="CYPHER, ISOFORM B"/>
    <property type="match status" value="1"/>
</dbReference>
<dbReference type="PANTHER" id="PTHR46560:SF1">
    <property type="entry name" value="MINIATURE"/>
    <property type="match status" value="1"/>
</dbReference>
<dbReference type="OrthoDB" id="10062424at2759"/>
<dbReference type="EMBL" id="OB663042">
    <property type="protein sequence ID" value="CAD7230890.1"/>
    <property type="molecule type" value="Genomic_DNA"/>
</dbReference>
<accession>A0A7R8WFW3</accession>
<proteinExistence type="predicted"/>
<name>A0A7R8WFW3_9CRUS</name>
<reference evidence="1" key="1">
    <citation type="submission" date="2020-11" db="EMBL/GenBank/DDBJ databases">
        <authorList>
            <person name="Tran Van P."/>
        </authorList>
    </citation>
    <scope>NUCLEOTIDE SEQUENCE</scope>
</reference>
<gene>
    <name evidence="1" type="ORF">CTOB1V02_LOCUS8746</name>
</gene>
<organism evidence="1">
    <name type="scientific">Cyprideis torosa</name>
    <dbReference type="NCBI Taxonomy" id="163714"/>
    <lineage>
        <taxon>Eukaryota</taxon>
        <taxon>Metazoa</taxon>
        <taxon>Ecdysozoa</taxon>
        <taxon>Arthropoda</taxon>
        <taxon>Crustacea</taxon>
        <taxon>Oligostraca</taxon>
        <taxon>Ostracoda</taxon>
        <taxon>Podocopa</taxon>
        <taxon>Podocopida</taxon>
        <taxon>Cytherocopina</taxon>
        <taxon>Cytheroidea</taxon>
        <taxon>Cytherideidae</taxon>
        <taxon>Cyprideis</taxon>
    </lineage>
</organism>
<protein>
    <submittedName>
        <fullName evidence="1">Uncharacterized protein</fullName>
    </submittedName>
</protein>
<evidence type="ECO:0000313" key="1">
    <source>
        <dbReference type="EMBL" id="CAD7230890.1"/>
    </source>
</evidence>
<dbReference type="SMART" id="SM00241">
    <property type="entry name" value="ZP"/>
    <property type="match status" value="1"/>
</dbReference>
<dbReference type="PROSITE" id="PS51034">
    <property type="entry name" value="ZP_2"/>
    <property type="match status" value="1"/>
</dbReference>
<feature type="non-terminal residue" evidence="1">
    <location>
        <position position="1"/>
    </location>
</feature>
<dbReference type="AlphaFoldDB" id="A0A7R8WFW3"/>
<dbReference type="Pfam" id="PF25057">
    <property type="entry name" value="CUT_N"/>
    <property type="match status" value="1"/>
</dbReference>